<dbReference type="RefSeq" id="WP_121901753.1">
    <property type="nucleotide sequence ID" value="NZ_REFW01000002.1"/>
</dbReference>
<dbReference type="InterPro" id="IPR010119">
    <property type="entry name" value="Gluconeogen_factor"/>
</dbReference>
<evidence type="ECO:0000313" key="4">
    <source>
        <dbReference type="Proteomes" id="UP000275256"/>
    </source>
</evidence>
<comment type="similarity">
    <text evidence="2">Belongs to the gluconeogenesis factor family.</text>
</comment>
<dbReference type="CDD" id="cd07187">
    <property type="entry name" value="YvcK_like"/>
    <property type="match status" value="1"/>
</dbReference>
<evidence type="ECO:0000313" key="3">
    <source>
        <dbReference type="EMBL" id="RMB60273.1"/>
    </source>
</evidence>
<reference evidence="3 4" key="1">
    <citation type="submission" date="2018-10" db="EMBL/GenBank/DDBJ databases">
        <title>Tessaracoccus antarcticuss sp. nov., isolated from sediment.</title>
        <authorList>
            <person name="Zhou L.Y."/>
            <person name="Du Z.J."/>
        </authorList>
    </citation>
    <scope>NUCLEOTIDE SEQUENCE [LARGE SCALE GENOMIC DNA]</scope>
    <source>
        <strain evidence="3 4">JDX10</strain>
    </source>
</reference>
<dbReference type="NCBIfam" id="TIGR01826">
    <property type="entry name" value="CofD_related"/>
    <property type="match status" value="1"/>
</dbReference>
<dbReference type="HAMAP" id="MF_00973">
    <property type="entry name" value="Gluconeogen_factor"/>
    <property type="match status" value="1"/>
</dbReference>
<dbReference type="OrthoDB" id="9783842at2"/>
<evidence type="ECO:0000256" key="2">
    <source>
        <dbReference type="HAMAP-Rule" id="MF_00973"/>
    </source>
</evidence>
<keyword evidence="4" id="KW-1185">Reference proteome</keyword>
<proteinExistence type="inferred from homology"/>
<dbReference type="Pfam" id="PF01933">
    <property type="entry name" value="CofD"/>
    <property type="match status" value="1"/>
</dbReference>
<keyword evidence="1 2" id="KW-0963">Cytoplasm</keyword>
<dbReference type="Proteomes" id="UP000275256">
    <property type="component" value="Unassembled WGS sequence"/>
</dbReference>
<protein>
    <recommendedName>
        <fullName evidence="2">Putative gluconeogenesis factor</fullName>
    </recommendedName>
</protein>
<dbReference type="PANTHER" id="PTHR30135:SF3">
    <property type="entry name" value="GLUCONEOGENESIS FACTOR-RELATED"/>
    <property type="match status" value="1"/>
</dbReference>
<dbReference type="PANTHER" id="PTHR30135">
    <property type="entry name" value="UNCHARACTERIZED PROTEIN YVCK-RELATED"/>
    <property type="match status" value="1"/>
</dbReference>
<evidence type="ECO:0000256" key="1">
    <source>
        <dbReference type="ARBA" id="ARBA00022490"/>
    </source>
</evidence>
<comment type="caution">
    <text evidence="3">The sequence shown here is derived from an EMBL/GenBank/DDBJ whole genome shotgun (WGS) entry which is preliminary data.</text>
</comment>
<organism evidence="3 4">
    <name type="scientific">Tessaracoccus antarcticus</name>
    <dbReference type="NCBI Taxonomy" id="2479848"/>
    <lineage>
        <taxon>Bacteria</taxon>
        <taxon>Bacillati</taxon>
        <taxon>Actinomycetota</taxon>
        <taxon>Actinomycetes</taxon>
        <taxon>Propionibacteriales</taxon>
        <taxon>Propionibacteriaceae</taxon>
        <taxon>Tessaracoccus</taxon>
    </lineage>
</organism>
<dbReference type="InterPro" id="IPR038136">
    <property type="entry name" value="CofD-like_dom_sf"/>
</dbReference>
<comment type="function">
    <text evidence="2">Required for morphogenesis under gluconeogenic growth conditions.</text>
</comment>
<dbReference type="Gene3D" id="3.40.50.10680">
    <property type="entry name" value="CofD-like domains"/>
    <property type="match status" value="1"/>
</dbReference>
<dbReference type="GO" id="GO:0043743">
    <property type="term" value="F:LPPG:FO 2-phospho-L-lactate transferase activity"/>
    <property type="evidence" value="ECO:0007669"/>
    <property type="project" value="InterPro"/>
</dbReference>
<dbReference type="GO" id="GO:0008360">
    <property type="term" value="P:regulation of cell shape"/>
    <property type="evidence" value="ECO:0007669"/>
    <property type="project" value="UniProtKB-UniRule"/>
</dbReference>
<name>A0A3M0GF94_9ACTN</name>
<dbReference type="InterPro" id="IPR002882">
    <property type="entry name" value="CofD"/>
</dbReference>
<comment type="subcellular location">
    <subcellularLocation>
        <location evidence="2">Cytoplasm</location>
    </subcellularLocation>
</comment>
<gene>
    <name evidence="3" type="primary">yvcK</name>
    <name evidence="3" type="ORF">EAX62_08140</name>
</gene>
<dbReference type="EMBL" id="REFW01000002">
    <property type="protein sequence ID" value="RMB60273.1"/>
    <property type="molecule type" value="Genomic_DNA"/>
</dbReference>
<dbReference type="SUPFAM" id="SSF142338">
    <property type="entry name" value="CofD-like"/>
    <property type="match status" value="1"/>
</dbReference>
<sequence>MEGLGRLPKVVAFGGGHGLSASLTALRRVTDHLTAVVTVADDGGSSGRLRRELGCLPPGDLRMALAALCSDDQEGRTWASVLQSRFTGEGTLAGHAIGNLLIAGLWQQLGDPVAGLDMVADLLRTRGRVLPMSSIPLEIEADVLGLDATTPDELSTLRGQATIASSAGTVQAVRLIPQGPPACREVIEAVMDADSVVLGPGSWFTSVIPHLLVPDLARAITTTSARRVLVLNIAPADETDGFTASRHIELLAEHAPNLRLDVVIADDGFAGSDIHLERYAASLGARLVVADIGVRGGSPRHDTNRLASVFSEVLAL</sequence>
<accession>A0A3M0GF94</accession>
<dbReference type="AlphaFoldDB" id="A0A3M0GF94"/>
<dbReference type="GO" id="GO:0005737">
    <property type="term" value="C:cytoplasm"/>
    <property type="evidence" value="ECO:0007669"/>
    <property type="project" value="UniProtKB-SubCell"/>
</dbReference>